<evidence type="ECO:0000313" key="2">
    <source>
        <dbReference type="EMBL" id="MCK1788141.1"/>
    </source>
</evidence>
<name>A0ABT0ERN4_9PSED</name>
<gene>
    <name evidence="2" type="ORF">L9Z73_28625</name>
</gene>
<dbReference type="Proteomes" id="UP001317085">
    <property type="component" value="Unassembled WGS sequence"/>
</dbReference>
<reference evidence="2 3" key="1">
    <citation type="submission" date="2022-02" db="EMBL/GenBank/DDBJ databases">
        <title>Comparative genomics of the first Antarctic Pseudomonas spp. capable of biotransforming 2,4,6-Trinitrotoluene.</title>
        <authorList>
            <person name="Cabrera M.A."/>
            <person name="Marquez S.L."/>
            <person name="Perez-Donoso J.M."/>
        </authorList>
    </citation>
    <scope>NUCLEOTIDE SEQUENCE [LARGE SCALE GENOMIC DNA]</scope>
    <source>
        <strain evidence="2 3">TNT11</strain>
    </source>
</reference>
<keyword evidence="3" id="KW-1185">Reference proteome</keyword>
<accession>A0ABT0ERN4</accession>
<comment type="caution">
    <text evidence="2">The sequence shown here is derived from an EMBL/GenBank/DDBJ whole genome shotgun (WGS) entry which is preliminary data.</text>
</comment>
<organism evidence="2 3">
    <name type="scientific">Pseudomonas emilianonis</name>
    <dbReference type="NCBI Taxonomy" id="2915812"/>
    <lineage>
        <taxon>Bacteria</taxon>
        <taxon>Pseudomonadati</taxon>
        <taxon>Pseudomonadota</taxon>
        <taxon>Gammaproteobacteria</taxon>
        <taxon>Pseudomonadales</taxon>
        <taxon>Pseudomonadaceae</taxon>
        <taxon>Pseudomonas</taxon>
    </lineage>
</organism>
<evidence type="ECO:0000256" key="1">
    <source>
        <dbReference type="SAM" id="Phobius"/>
    </source>
</evidence>
<dbReference type="EMBL" id="JAKNRV010000518">
    <property type="protein sequence ID" value="MCK1788141.1"/>
    <property type="molecule type" value="Genomic_DNA"/>
</dbReference>
<sequence>MRALAALSRFVGNTFAYWVLIFAVLAFVEPGWF</sequence>
<keyword evidence="1" id="KW-0812">Transmembrane</keyword>
<feature type="transmembrane region" description="Helical" evidence="1">
    <location>
        <begin position="7"/>
        <end position="28"/>
    </location>
</feature>
<proteinExistence type="predicted"/>
<keyword evidence="1" id="KW-0472">Membrane</keyword>
<evidence type="ECO:0000313" key="3">
    <source>
        <dbReference type="Proteomes" id="UP001317085"/>
    </source>
</evidence>
<feature type="non-terminal residue" evidence="2">
    <location>
        <position position="33"/>
    </location>
</feature>
<keyword evidence="1" id="KW-1133">Transmembrane helix</keyword>
<protein>
    <submittedName>
        <fullName evidence="2">Bile acid:sodium symporter family protein</fullName>
    </submittedName>
</protein>